<proteinExistence type="predicted"/>
<dbReference type="AlphaFoldDB" id="A0A0C9WPP4"/>
<evidence type="ECO:0000313" key="1">
    <source>
        <dbReference type="EMBL" id="KIJ99994.1"/>
    </source>
</evidence>
<dbReference type="Proteomes" id="UP000054477">
    <property type="component" value="Unassembled WGS sequence"/>
</dbReference>
<dbReference type="HOGENOM" id="CLU_2638468_0_0_1"/>
<evidence type="ECO:0000313" key="2">
    <source>
        <dbReference type="Proteomes" id="UP000054477"/>
    </source>
</evidence>
<reference evidence="2" key="2">
    <citation type="submission" date="2015-01" db="EMBL/GenBank/DDBJ databases">
        <title>Evolutionary Origins and Diversification of the Mycorrhizal Mutualists.</title>
        <authorList>
            <consortium name="DOE Joint Genome Institute"/>
            <consortium name="Mycorrhizal Genomics Consortium"/>
            <person name="Kohler A."/>
            <person name="Kuo A."/>
            <person name="Nagy L.G."/>
            <person name="Floudas D."/>
            <person name="Copeland A."/>
            <person name="Barry K.W."/>
            <person name="Cichocki N."/>
            <person name="Veneault-Fourrey C."/>
            <person name="LaButti K."/>
            <person name="Lindquist E.A."/>
            <person name="Lipzen A."/>
            <person name="Lundell T."/>
            <person name="Morin E."/>
            <person name="Murat C."/>
            <person name="Riley R."/>
            <person name="Ohm R."/>
            <person name="Sun H."/>
            <person name="Tunlid A."/>
            <person name="Henrissat B."/>
            <person name="Grigoriev I.V."/>
            <person name="Hibbett D.S."/>
            <person name="Martin F."/>
        </authorList>
    </citation>
    <scope>NUCLEOTIDE SEQUENCE [LARGE SCALE GENOMIC DNA]</scope>
    <source>
        <strain evidence="2">LaAM-08-1</strain>
    </source>
</reference>
<gene>
    <name evidence="1" type="ORF">K443DRAFT_619026</name>
</gene>
<reference evidence="1 2" key="1">
    <citation type="submission" date="2014-04" db="EMBL/GenBank/DDBJ databases">
        <authorList>
            <consortium name="DOE Joint Genome Institute"/>
            <person name="Kuo A."/>
            <person name="Kohler A."/>
            <person name="Nagy L.G."/>
            <person name="Floudas D."/>
            <person name="Copeland A."/>
            <person name="Barry K.W."/>
            <person name="Cichocki N."/>
            <person name="Veneault-Fourrey C."/>
            <person name="LaButti K."/>
            <person name="Lindquist E.A."/>
            <person name="Lipzen A."/>
            <person name="Lundell T."/>
            <person name="Morin E."/>
            <person name="Murat C."/>
            <person name="Sun H."/>
            <person name="Tunlid A."/>
            <person name="Henrissat B."/>
            <person name="Grigoriev I.V."/>
            <person name="Hibbett D.S."/>
            <person name="Martin F."/>
            <person name="Nordberg H.P."/>
            <person name="Cantor M.N."/>
            <person name="Hua S.X."/>
        </authorList>
    </citation>
    <scope>NUCLEOTIDE SEQUENCE [LARGE SCALE GENOMIC DNA]</scope>
    <source>
        <strain evidence="1 2">LaAM-08-1</strain>
    </source>
</reference>
<name>A0A0C9WPP4_9AGAR</name>
<keyword evidence="2" id="KW-1185">Reference proteome</keyword>
<protein>
    <submittedName>
        <fullName evidence="1">Uncharacterized protein</fullName>
    </submittedName>
</protein>
<sequence>MNNTRSICSSSYAGHLATRLSRFGTLTHDPNGSLKVKEREFNPDPGHQWSLTLPRQWVMLTPYHAHLRDINGIDLIL</sequence>
<accession>A0A0C9WPP4</accession>
<dbReference type="EMBL" id="KN838634">
    <property type="protein sequence ID" value="KIJ99994.1"/>
    <property type="molecule type" value="Genomic_DNA"/>
</dbReference>
<organism evidence="1 2">
    <name type="scientific">Laccaria amethystina LaAM-08-1</name>
    <dbReference type="NCBI Taxonomy" id="1095629"/>
    <lineage>
        <taxon>Eukaryota</taxon>
        <taxon>Fungi</taxon>
        <taxon>Dikarya</taxon>
        <taxon>Basidiomycota</taxon>
        <taxon>Agaricomycotina</taxon>
        <taxon>Agaricomycetes</taxon>
        <taxon>Agaricomycetidae</taxon>
        <taxon>Agaricales</taxon>
        <taxon>Agaricineae</taxon>
        <taxon>Hydnangiaceae</taxon>
        <taxon>Laccaria</taxon>
    </lineage>
</organism>